<dbReference type="SMART" id="SM00729">
    <property type="entry name" value="Elp3"/>
    <property type="match status" value="1"/>
</dbReference>
<dbReference type="SUPFAM" id="SSF102114">
    <property type="entry name" value="Radical SAM enzymes"/>
    <property type="match status" value="1"/>
</dbReference>
<dbReference type="GO" id="GO:0051536">
    <property type="term" value="F:iron-sulfur cluster binding"/>
    <property type="evidence" value="ECO:0007669"/>
    <property type="project" value="UniProtKB-KW"/>
</dbReference>
<dbReference type="Proteomes" id="UP000001822">
    <property type="component" value="Chromosome"/>
</dbReference>
<accession>A0A6N4SMB7</accession>
<dbReference type="InterPro" id="IPR006638">
    <property type="entry name" value="Elp3/MiaA/NifB-like_rSAM"/>
</dbReference>
<dbReference type="SFLD" id="SFLDG01082">
    <property type="entry name" value="B12-binding_domain_containing"/>
    <property type="match status" value="1"/>
</dbReference>
<dbReference type="GO" id="GO:0003824">
    <property type="term" value="F:catalytic activity"/>
    <property type="evidence" value="ECO:0007669"/>
    <property type="project" value="InterPro"/>
</dbReference>
<name>A0A6N4SMB7_CYTH3</name>
<keyword evidence="2" id="KW-0949">S-adenosyl-L-methionine</keyword>
<dbReference type="OrthoDB" id="9801424at2"/>
<keyword evidence="3" id="KW-0479">Metal-binding</keyword>
<comment type="cofactor">
    <cofactor evidence="1">
        <name>[4Fe-4S] cluster</name>
        <dbReference type="ChEBI" id="CHEBI:49883"/>
    </cofactor>
</comment>
<reference evidence="7 8" key="1">
    <citation type="journal article" date="2007" name="Appl. Environ. Microbiol.">
        <title>Genome sequence of the cellulolytic gliding bacterium Cytophaga hutchinsonii.</title>
        <authorList>
            <person name="Xie G."/>
            <person name="Bruce D.C."/>
            <person name="Challacombe J.F."/>
            <person name="Chertkov O."/>
            <person name="Detter J.C."/>
            <person name="Gilna P."/>
            <person name="Han C.S."/>
            <person name="Lucas S."/>
            <person name="Misra M."/>
            <person name="Myers G.L."/>
            <person name="Richardson P."/>
            <person name="Tapia R."/>
            <person name="Thayer N."/>
            <person name="Thompson L.S."/>
            <person name="Brettin T.S."/>
            <person name="Henrissat B."/>
            <person name="Wilson D.B."/>
            <person name="McBride M.J."/>
        </authorList>
    </citation>
    <scope>NUCLEOTIDE SEQUENCE [LARGE SCALE GENOMIC DNA]</scope>
    <source>
        <strain evidence="8">ATCC 33406 / DSM 1761 / CIP 103989 / NBRC 15051 / NCIMB 9469 / D465</strain>
    </source>
</reference>
<protein>
    <submittedName>
        <fullName evidence="7">Fe-S oxidoreductase</fullName>
    </submittedName>
</protein>
<keyword evidence="4" id="KW-0408">Iron</keyword>
<dbReference type="AlphaFoldDB" id="A0A6N4SMB7"/>
<dbReference type="PANTHER" id="PTHR43409">
    <property type="entry name" value="ANAEROBIC MAGNESIUM-PROTOPORPHYRIN IX MONOMETHYL ESTER CYCLASE-RELATED"/>
    <property type="match status" value="1"/>
</dbReference>
<evidence type="ECO:0000256" key="2">
    <source>
        <dbReference type="ARBA" id="ARBA00022691"/>
    </source>
</evidence>
<dbReference type="SFLD" id="SFLDS00029">
    <property type="entry name" value="Radical_SAM"/>
    <property type="match status" value="1"/>
</dbReference>
<evidence type="ECO:0000313" key="7">
    <source>
        <dbReference type="EMBL" id="ABG57405.1"/>
    </source>
</evidence>
<evidence type="ECO:0000256" key="3">
    <source>
        <dbReference type="ARBA" id="ARBA00022723"/>
    </source>
</evidence>
<dbReference type="GO" id="GO:0046872">
    <property type="term" value="F:metal ion binding"/>
    <property type="evidence" value="ECO:0007669"/>
    <property type="project" value="UniProtKB-KW"/>
</dbReference>
<evidence type="ECO:0000256" key="5">
    <source>
        <dbReference type="ARBA" id="ARBA00023014"/>
    </source>
</evidence>
<dbReference type="PROSITE" id="PS51918">
    <property type="entry name" value="RADICAL_SAM"/>
    <property type="match status" value="1"/>
</dbReference>
<organism evidence="7 8">
    <name type="scientific">Cytophaga hutchinsonii (strain ATCC 33406 / DSM 1761 / CIP 103989 / NBRC 15051 / NCIMB 9469 / D465)</name>
    <dbReference type="NCBI Taxonomy" id="269798"/>
    <lineage>
        <taxon>Bacteria</taxon>
        <taxon>Pseudomonadati</taxon>
        <taxon>Bacteroidota</taxon>
        <taxon>Cytophagia</taxon>
        <taxon>Cytophagales</taxon>
        <taxon>Cytophagaceae</taxon>
        <taxon>Cytophaga</taxon>
    </lineage>
</organism>
<evidence type="ECO:0000256" key="4">
    <source>
        <dbReference type="ARBA" id="ARBA00023004"/>
    </source>
</evidence>
<keyword evidence="8" id="KW-1185">Reference proteome</keyword>
<sequence>MKISLFIPPLTQINTPYPATAYLKGFLNETVYTDCTQSDLGLELILGIFNKKTLVQLFDEASLKKDLSPNVQHILSQRDRYAFCVDAVIRFLQNKNITLAHKICAGDYLPQASRFEALNEEVEWLFGSMGIHDKAKMLCTLFIEDIGDLIIECISPYFGFSRYAEDIARSATSFDPLLKLLEEKNNSIDSILVSIVDKHIELERPDIVIFTIPFPGNVYGAFKAGQHIKKIYPHIKIAMGGGFPNTELRSLTDARVFDFTDFISLDDGERPILNILEYLEGKREKALLKRTFIREAGQVMYINGCKMPDIAHSKTGTPDYTGLLLDGYISMLEMANPMHRLWSDGRWNKITVAHGCYWKKCSFCDISLDYIGRYEPAAASVLADKIETIIAQTGTTGFHFVDEAAPPLVMRDLALEILDRKLDISWWANIRFEKTFSDDLCKLLAASGCIAVTGGLEVASDRLLQMMEKGVSVAQVSQVASNFTQAGIMVHAYLMFGFPTQTAQETIDSLEVVRQLFEARVLQSGFWHRFSMTAHSPVGLNPEKYQVIKIGPEQGSFANNDLIHEDPKGCDHDLFAEGLRKSLYNFMMENCLDWPVQDWFEFKTPKTTLQPTLIQSHINEGSGEDETKLAYKICWVGNMPTFTTQGKNVKIVIETPHGMLITKLDVKSANYLEYTLQTILKSHKSLLVLSDFLKEYSVQTNLPEEQLLHSETWSAIRSAGLLLIRF</sequence>
<dbReference type="EMBL" id="CP000383">
    <property type="protein sequence ID" value="ABG57405.1"/>
    <property type="molecule type" value="Genomic_DNA"/>
</dbReference>
<dbReference type="RefSeq" id="WP_011583521.1">
    <property type="nucleotide sequence ID" value="NC_008255.1"/>
</dbReference>
<dbReference type="KEGG" id="chu:CHU_0112"/>
<dbReference type="InterPro" id="IPR007197">
    <property type="entry name" value="rSAM"/>
</dbReference>
<dbReference type="InterPro" id="IPR051198">
    <property type="entry name" value="BchE-like"/>
</dbReference>
<dbReference type="InterPro" id="IPR058240">
    <property type="entry name" value="rSAM_sf"/>
</dbReference>
<dbReference type="InterPro" id="IPR023404">
    <property type="entry name" value="rSAM_horseshoe"/>
</dbReference>
<dbReference type="PANTHER" id="PTHR43409:SF7">
    <property type="entry name" value="BLL1977 PROTEIN"/>
    <property type="match status" value="1"/>
</dbReference>
<evidence type="ECO:0000313" key="8">
    <source>
        <dbReference type="Proteomes" id="UP000001822"/>
    </source>
</evidence>
<dbReference type="Gene3D" id="3.80.30.20">
    <property type="entry name" value="tm_1862 like domain"/>
    <property type="match status" value="1"/>
</dbReference>
<keyword evidence="5" id="KW-0411">Iron-sulfur</keyword>
<feature type="domain" description="Radical SAM core" evidence="6">
    <location>
        <begin position="342"/>
        <end position="585"/>
    </location>
</feature>
<evidence type="ECO:0000256" key="1">
    <source>
        <dbReference type="ARBA" id="ARBA00001966"/>
    </source>
</evidence>
<dbReference type="GO" id="GO:0005829">
    <property type="term" value="C:cytosol"/>
    <property type="evidence" value="ECO:0007669"/>
    <property type="project" value="TreeGrafter"/>
</dbReference>
<gene>
    <name evidence="7" type="ordered locus">CHU_0112</name>
</gene>
<evidence type="ECO:0000259" key="6">
    <source>
        <dbReference type="PROSITE" id="PS51918"/>
    </source>
</evidence>
<dbReference type="Pfam" id="PF04055">
    <property type="entry name" value="Radical_SAM"/>
    <property type="match status" value="1"/>
</dbReference>
<proteinExistence type="predicted"/>